<feature type="transmembrane region" description="Helical" evidence="1">
    <location>
        <begin position="312"/>
        <end position="329"/>
    </location>
</feature>
<keyword evidence="1" id="KW-1133">Transmembrane helix</keyword>
<organism evidence="2 3">
    <name type="scientific">Amycolatopsis pithecellobii</name>
    <dbReference type="NCBI Taxonomy" id="664692"/>
    <lineage>
        <taxon>Bacteria</taxon>
        <taxon>Bacillati</taxon>
        <taxon>Actinomycetota</taxon>
        <taxon>Actinomycetes</taxon>
        <taxon>Pseudonocardiales</taxon>
        <taxon>Pseudonocardiaceae</taxon>
        <taxon>Amycolatopsis</taxon>
    </lineage>
</organism>
<protein>
    <submittedName>
        <fullName evidence="2">Uncharacterized protein</fullName>
    </submittedName>
</protein>
<dbReference type="AlphaFoldDB" id="A0A6N7YXU1"/>
<keyword evidence="1" id="KW-0812">Transmembrane</keyword>
<dbReference type="EMBL" id="WMBA01000037">
    <property type="protein sequence ID" value="MTD56692.1"/>
    <property type="molecule type" value="Genomic_DNA"/>
</dbReference>
<evidence type="ECO:0000313" key="2">
    <source>
        <dbReference type="EMBL" id="MTD56692.1"/>
    </source>
</evidence>
<evidence type="ECO:0000313" key="3">
    <source>
        <dbReference type="Proteomes" id="UP000440096"/>
    </source>
</evidence>
<feature type="transmembrane region" description="Helical" evidence="1">
    <location>
        <begin position="20"/>
        <end position="39"/>
    </location>
</feature>
<sequence>MTTDEILAATPTRRDSPGRLAGYSLLMAVTIWVCSRIGVLIHESSHVLVGALFGARIFGVHVPWFGDGYGDFAYGDSTGSLPRVLALATGPLSHVIGGAIALVIANFVRRWPAGLFFRTVFTIYGAINVLAGLQYLASGSYYGYGDPTDALIVLVPPCSTGALQWVSIVVTVIVEAAILAAAYWIPRKYLALQDSWFPARNLSRRLIIFAMTAVPAIVVFVGGFVLSGEQSPTFYAGTESAWNKPVIAQQIDHYADGYRAENPQATPAQVCRVAANRYANQLISGREEEQRKSIAELRAAGRGPAPGRTVPLLYISAVILCVGSGAAALRTREGR</sequence>
<comment type="caution">
    <text evidence="2">The sequence shown here is derived from an EMBL/GenBank/DDBJ whole genome shotgun (WGS) entry which is preliminary data.</text>
</comment>
<proteinExistence type="predicted"/>
<feature type="transmembrane region" description="Helical" evidence="1">
    <location>
        <begin position="84"/>
        <end position="108"/>
    </location>
</feature>
<keyword evidence="1" id="KW-0472">Membrane</keyword>
<gene>
    <name evidence="2" type="ORF">GKO32_22375</name>
</gene>
<dbReference type="Proteomes" id="UP000440096">
    <property type="component" value="Unassembled WGS sequence"/>
</dbReference>
<evidence type="ECO:0000256" key="1">
    <source>
        <dbReference type="SAM" id="Phobius"/>
    </source>
</evidence>
<feature type="transmembrane region" description="Helical" evidence="1">
    <location>
        <begin position="120"/>
        <end position="142"/>
    </location>
</feature>
<feature type="transmembrane region" description="Helical" evidence="1">
    <location>
        <begin position="162"/>
        <end position="185"/>
    </location>
</feature>
<feature type="transmembrane region" description="Helical" evidence="1">
    <location>
        <begin position="206"/>
        <end position="226"/>
    </location>
</feature>
<accession>A0A6N7YXU1</accession>
<name>A0A6N7YXU1_9PSEU</name>
<keyword evidence="3" id="KW-1185">Reference proteome</keyword>
<feature type="transmembrane region" description="Helical" evidence="1">
    <location>
        <begin position="46"/>
        <end position="64"/>
    </location>
</feature>
<reference evidence="2 3" key="1">
    <citation type="submission" date="2019-11" db="EMBL/GenBank/DDBJ databases">
        <title>Draft genome of Amycolatopsis RM579.</title>
        <authorList>
            <person name="Duangmal K."/>
            <person name="Mingma R."/>
        </authorList>
    </citation>
    <scope>NUCLEOTIDE SEQUENCE [LARGE SCALE GENOMIC DNA]</scope>
    <source>
        <strain evidence="2 3">RM579</strain>
    </source>
</reference>